<gene>
    <name evidence="1" type="ORF">ACFS6H_11355</name>
</gene>
<dbReference type="Proteomes" id="UP001597511">
    <property type="component" value="Unassembled WGS sequence"/>
</dbReference>
<evidence type="ECO:0000313" key="1">
    <source>
        <dbReference type="EMBL" id="MFD2920311.1"/>
    </source>
</evidence>
<organism evidence="1 2">
    <name type="scientific">Terrimonas rubra</name>
    <dbReference type="NCBI Taxonomy" id="1035890"/>
    <lineage>
        <taxon>Bacteria</taxon>
        <taxon>Pseudomonadati</taxon>
        <taxon>Bacteroidota</taxon>
        <taxon>Chitinophagia</taxon>
        <taxon>Chitinophagales</taxon>
        <taxon>Chitinophagaceae</taxon>
        <taxon>Terrimonas</taxon>
    </lineage>
</organism>
<protein>
    <submittedName>
        <fullName evidence="1">Uncharacterized protein</fullName>
    </submittedName>
</protein>
<accession>A0ABW6A6Q1</accession>
<comment type="caution">
    <text evidence="1">The sequence shown here is derived from an EMBL/GenBank/DDBJ whole genome shotgun (WGS) entry which is preliminary data.</text>
</comment>
<name>A0ABW6A6Q1_9BACT</name>
<proteinExistence type="predicted"/>
<reference evidence="2" key="1">
    <citation type="journal article" date="2019" name="Int. J. Syst. Evol. Microbiol.">
        <title>The Global Catalogue of Microorganisms (GCM) 10K type strain sequencing project: providing services to taxonomists for standard genome sequencing and annotation.</title>
        <authorList>
            <consortium name="The Broad Institute Genomics Platform"/>
            <consortium name="The Broad Institute Genome Sequencing Center for Infectious Disease"/>
            <person name="Wu L."/>
            <person name="Ma J."/>
        </authorList>
    </citation>
    <scope>NUCLEOTIDE SEQUENCE [LARGE SCALE GENOMIC DNA]</scope>
    <source>
        <strain evidence="2">KCTC 23299</strain>
    </source>
</reference>
<keyword evidence="2" id="KW-1185">Reference proteome</keyword>
<dbReference type="EMBL" id="JBHUOZ010000003">
    <property type="protein sequence ID" value="MFD2920311.1"/>
    <property type="molecule type" value="Genomic_DNA"/>
</dbReference>
<dbReference type="RefSeq" id="WP_386098415.1">
    <property type="nucleotide sequence ID" value="NZ_JBHUOZ010000003.1"/>
</dbReference>
<sequence>MNLITKRPSGSSFVLCLLITGIVVLYGQAELSFMKRVNDQKESGNRQDNLIQQLTDSLHKEESAHYRYR</sequence>
<evidence type="ECO:0000313" key="2">
    <source>
        <dbReference type="Proteomes" id="UP001597511"/>
    </source>
</evidence>